<evidence type="ECO:0000313" key="4">
    <source>
        <dbReference type="Proteomes" id="UP000406184"/>
    </source>
</evidence>
<dbReference type="RefSeq" id="WP_158397912.1">
    <property type="nucleotide sequence ID" value="NZ_CABHMY010000022.1"/>
</dbReference>
<dbReference type="InterPro" id="IPR025164">
    <property type="entry name" value="Toastrack_DUF4097"/>
</dbReference>
<accession>A0A564SCR4</accession>
<organism evidence="3 4">
    <name type="scientific">Faecalibacterium prausnitzii</name>
    <dbReference type="NCBI Taxonomy" id="853"/>
    <lineage>
        <taxon>Bacteria</taxon>
        <taxon>Bacillati</taxon>
        <taxon>Bacillota</taxon>
        <taxon>Clostridia</taxon>
        <taxon>Eubacteriales</taxon>
        <taxon>Oscillospiraceae</taxon>
        <taxon>Faecalibacterium</taxon>
    </lineage>
</organism>
<gene>
    <name evidence="3" type="ORF">FPPS064S07_02027</name>
</gene>
<evidence type="ECO:0000259" key="2">
    <source>
        <dbReference type="Pfam" id="PF13349"/>
    </source>
</evidence>
<name>A0A564SCR4_9FIRM</name>
<evidence type="ECO:0000256" key="1">
    <source>
        <dbReference type="SAM" id="SignalP"/>
    </source>
</evidence>
<feature type="signal peptide" evidence="1">
    <location>
        <begin position="1"/>
        <end position="23"/>
    </location>
</feature>
<dbReference type="Proteomes" id="UP000406184">
    <property type="component" value="Unassembled WGS sequence"/>
</dbReference>
<sequence length="274" mass="28422">MKKFLLALLTAVTAAALFCGAAASVATYSASYDAPAGINAIVVQDSSAAVILQAADIDHIRADYTYTSSYAFESSKLYDFAVAGSTLTVTKTQEPNASLLIQSQDTRSCTLTLQIPRQTLATITVSTTNDSITLDGVSAQTASLTTDNGRIEVSNFNGSTLSGTTRNGKITMSGVTSQNVAATIQNSGTLKLENISANVCNAKVQNGSITGSVIGSGSSYGLELAAGGGKIRVSDASDKNFLFFGKDTLQQNADAPNKLNLATKNGDVDVEFVR</sequence>
<evidence type="ECO:0000313" key="3">
    <source>
        <dbReference type="EMBL" id="VUW92986.1"/>
    </source>
</evidence>
<protein>
    <recommendedName>
        <fullName evidence="2">DUF4097 domain-containing protein</fullName>
    </recommendedName>
</protein>
<dbReference type="Pfam" id="PF13349">
    <property type="entry name" value="DUF4097"/>
    <property type="match status" value="1"/>
</dbReference>
<proteinExistence type="predicted"/>
<keyword evidence="4" id="KW-1185">Reference proteome</keyword>
<feature type="chain" id="PRO_5022241403" description="DUF4097 domain-containing protein" evidence="1">
    <location>
        <begin position="24"/>
        <end position="274"/>
    </location>
</feature>
<keyword evidence="1" id="KW-0732">Signal</keyword>
<feature type="domain" description="DUF4097" evidence="2">
    <location>
        <begin position="38"/>
        <end position="233"/>
    </location>
</feature>
<reference evidence="3 4" key="1">
    <citation type="submission" date="2019-07" db="EMBL/GenBank/DDBJ databases">
        <authorList>
            <person name="Hibberd C M."/>
            <person name="Gehrig L. J."/>
            <person name="Chang H.-W."/>
            <person name="Venkatesh S."/>
        </authorList>
    </citation>
    <scope>NUCLEOTIDE SEQUENCE [LARGE SCALE GENOMIC DNA]</scope>
    <source>
        <strain evidence="3">Faecalibacterium_prausnitzii_JG_BgPS064</strain>
    </source>
</reference>
<dbReference type="AlphaFoldDB" id="A0A564SCR4"/>
<dbReference type="EMBL" id="CABHMY010000022">
    <property type="protein sequence ID" value="VUW92986.1"/>
    <property type="molecule type" value="Genomic_DNA"/>
</dbReference>
<dbReference type="Gene3D" id="2.160.20.120">
    <property type="match status" value="1"/>
</dbReference>